<accession>A0A193LFL4</accession>
<gene>
    <name evidence="2" type="ORF">BA177_08125</name>
</gene>
<keyword evidence="3" id="KW-1185">Reference proteome</keyword>
<dbReference type="KEGG" id="woc:BA177_08125"/>
<evidence type="ECO:0008006" key="4">
    <source>
        <dbReference type="Google" id="ProtNLM"/>
    </source>
</evidence>
<dbReference type="OrthoDB" id="1143964at2"/>
<sequence>MNDRIYAQPTRGFWIVSSLTLLWNLLGVAAYLLQVTASPEALNTLTEAERNLRSNMPGLVTGANAIAVFSGSLASLALLLRRTWAIPLFVLSLLAVLAQLAATLLLTDAFAVLGAPALVLPVAIVLIGIYLIAFSRAAKRQGYLF</sequence>
<keyword evidence="1" id="KW-1133">Transmembrane helix</keyword>
<keyword evidence="1" id="KW-0472">Membrane</keyword>
<evidence type="ECO:0000256" key="1">
    <source>
        <dbReference type="SAM" id="Phobius"/>
    </source>
</evidence>
<dbReference type="STRING" id="1548547.BA177_08125"/>
<dbReference type="RefSeq" id="WP_068615249.1">
    <property type="nucleotide sequence ID" value="NZ_CP016268.1"/>
</dbReference>
<reference evidence="2 3" key="1">
    <citation type="submission" date="2016-06" db="EMBL/GenBank/DDBJ databases">
        <title>Complete genome sequence of a deep-branching marine Gamma Proteobacterium Woeseia oceani type strain XK5.</title>
        <authorList>
            <person name="Mu D."/>
            <person name="Du Z."/>
        </authorList>
    </citation>
    <scope>NUCLEOTIDE SEQUENCE [LARGE SCALE GENOMIC DNA]</scope>
    <source>
        <strain evidence="2 3">XK5</strain>
    </source>
</reference>
<feature type="transmembrane region" description="Helical" evidence="1">
    <location>
        <begin position="59"/>
        <end position="79"/>
    </location>
</feature>
<name>A0A193LFL4_9GAMM</name>
<protein>
    <recommendedName>
        <fullName evidence="4">Sugar transporter</fullName>
    </recommendedName>
</protein>
<feature type="transmembrane region" description="Helical" evidence="1">
    <location>
        <begin position="86"/>
        <end position="106"/>
    </location>
</feature>
<dbReference type="AlphaFoldDB" id="A0A193LFL4"/>
<dbReference type="Proteomes" id="UP000092695">
    <property type="component" value="Chromosome"/>
</dbReference>
<evidence type="ECO:0000313" key="3">
    <source>
        <dbReference type="Proteomes" id="UP000092695"/>
    </source>
</evidence>
<evidence type="ECO:0000313" key="2">
    <source>
        <dbReference type="EMBL" id="ANO51174.1"/>
    </source>
</evidence>
<organism evidence="2 3">
    <name type="scientific">Woeseia oceani</name>
    <dbReference type="NCBI Taxonomy" id="1548547"/>
    <lineage>
        <taxon>Bacteria</taxon>
        <taxon>Pseudomonadati</taxon>
        <taxon>Pseudomonadota</taxon>
        <taxon>Gammaproteobacteria</taxon>
        <taxon>Woeseiales</taxon>
        <taxon>Woeseiaceae</taxon>
        <taxon>Woeseia</taxon>
    </lineage>
</organism>
<dbReference type="EMBL" id="CP016268">
    <property type="protein sequence ID" value="ANO51174.1"/>
    <property type="molecule type" value="Genomic_DNA"/>
</dbReference>
<feature type="transmembrane region" description="Helical" evidence="1">
    <location>
        <begin position="112"/>
        <end position="133"/>
    </location>
</feature>
<feature type="transmembrane region" description="Helical" evidence="1">
    <location>
        <begin position="12"/>
        <end position="33"/>
    </location>
</feature>
<keyword evidence="1" id="KW-0812">Transmembrane</keyword>
<proteinExistence type="predicted"/>